<accession>A0A9D3S8F4</accession>
<feature type="domain" description="Stonustoxin-like helical" evidence="3">
    <location>
        <begin position="797"/>
        <end position="891"/>
    </location>
</feature>
<name>A0A9D3S8F4_9TELE</name>
<dbReference type="InterPro" id="IPR003961">
    <property type="entry name" value="FN3_dom"/>
</dbReference>
<dbReference type="InterPro" id="IPR040581">
    <property type="entry name" value="Thioredoxin_11"/>
</dbReference>
<feature type="compositionally biased region" description="Basic and acidic residues" evidence="1">
    <location>
        <begin position="1175"/>
        <end position="1185"/>
    </location>
</feature>
<feature type="compositionally biased region" description="Basic and acidic residues" evidence="1">
    <location>
        <begin position="163"/>
        <end position="184"/>
    </location>
</feature>
<feature type="compositionally biased region" description="Basic and acidic residues" evidence="1">
    <location>
        <begin position="191"/>
        <end position="226"/>
    </location>
</feature>
<feature type="domain" description="SNTX thioredoxin-like" evidence="2">
    <location>
        <begin position="909"/>
        <end position="1024"/>
    </location>
</feature>
<dbReference type="Pfam" id="PF18078">
    <property type="entry name" value="Thioredoxin_11"/>
    <property type="match status" value="1"/>
</dbReference>
<organism evidence="4 5">
    <name type="scientific">Hemibagrus wyckioides</name>
    <dbReference type="NCBI Taxonomy" id="337641"/>
    <lineage>
        <taxon>Eukaryota</taxon>
        <taxon>Metazoa</taxon>
        <taxon>Chordata</taxon>
        <taxon>Craniata</taxon>
        <taxon>Vertebrata</taxon>
        <taxon>Euteleostomi</taxon>
        <taxon>Actinopterygii</taxon>
        <taxon>Neopterygii</taxon>
        <taxon>Teleostei</taxon>
        <taxon>Ostariophysi</taxon>
        <taxon>Siluriformes</taxon>
        <taxon>Bagridae</taxon>
        <taxon>Hemibagrus</taxon>
    </lineage>
</organism>
<proteinExistence type="predicted"/>
<feature type="compositionally biased region" description="Basic residues" evidence="1">
    <location>
        <begin position="1186"/>
        <end position="1196"/>
    </location>
</feature>
<evidence type="ECO:0000259" key="2">
    <source>
        <dbReference type="Pfam" id="PF18078"/>
    </source>
</evidence>
<evidence type="ECO:0000259" key="3">
    <source>
        <dbReference type="Pfam" id="PF21109"/>
    </source>
</evidence>
<feature type="region of interest" description="Disordered" evidence="1">
    <location>
        <begin position="1157"/>
        <end position="1196"/>
    </location>
</feature>
<gene>
    <name evidence="4" type="ORF">KOW79_021800</name>
</gene>
<feature type="compositionally biased region" description="Basic and acidic residues" evidence="1">
    <location>
        <begin position="311"/>
        <end position="332"/>
    </location>
</feature>
<dbReference type="Gene3D" id="2.60.40.10">
    <property type="entry name" value="Immunoglobulins"/>
    <property type="match status" value="2"/>
</dbReference>
<dbReference type="InterPro" id="IPR052090">
    <property type="entry name" value="Cytolytic_pore-forming_toxin"/>
</dbReference>
<dbReference type="InterPro" id="IPR036116">
    <property type="entry name" value="FN3_sf"/>
</dbReference>
<dbReference type="Pfam" id="PF21109">
    <property type="entry name" value="Stonustoxin_helical"/>
    <property type="match status" value="1"/>
</dbReference>
<keyword evidence="5" id="KW-1185">Reference proteome</keyword>
<dbReference type="EMBL" id="JAHKSW010000028">
    <property type="protein sequence ID" value="KAG7314497.1"/>
    <property type="molecule type" value="Genomic_DNA"/>
</dbReference>
<protein>
    <recommendedName>
        <fullName evidence="6">SNTX thioredoxin-like domain-containing protein</fullName>
    </recommendedName>
</protein>
<dbReference type="PANTHER" id="PTHR31594:SF15">
    <property type="entry name" value="VERRUCOTOXIN SUBUNIT BETA ISOFORM X1-RELATED"/>
    <property type="match status" value="1"/>
</dbReference>
<evidence type="ECO:0000313" key="5">
    <source>
        <dbReference type="Proteomes" id="UP000824219"/>
    </source>
</evidence>
<feature type="compositionally biased region" description="Polar residues" evidence="1">
    <location>
        <begin position="24"/>
        <end position="33"/>
    </location>
</feature>
<dbReference type="CDD" id="cd00063">
    <property type="entry name" value="FN3"/>
    <property type="match status" value="1"/>
</dbReference>
<evidence type="ECO:0000313" key="4">
    <source>
        <dbReference type="EMBL" id="KAG7314497.1"/>
    </source>
</evidence>
<dbReference type="InterPro" id="IPR048997">
    <property type="entry name" value="Stonustoxin-like_helical"/>
</dbReference>
<reference evidence="4 5" key="1">
    <citation type="submission" date="2021-06" db="EMBL/GenBank/DDBJ databases">
        <title>Chromosome-level genome assembly of the red-tail catfish (Hemibagrus wyckioides).</title>
        <authorList>
            <person name="Shao F."/>
        </authorList>
    </citation>
    <scope>NUCLEOTIDE SEQUENCE [LARGE SCALE GENOMIC DNA]</scope>
    <source>
        <strain evidence="4">EC202008001</strain>
        <tissue evidence="4">Blood</tissue>
    </source>
</reference>
<feature type="compositionally biased region" description="Basic and acidic residues" evidence="1">
    <location>
        <begin position="268"/>
        <end position="286"/>
    </location>
</feature>
<feature type="compositionally biased region" description="Basic and acidic residues" evidence="1">
    <location>
        <begin position="93"/>
        <end position="131"/>
    </location>
</feature>
<feature type="compositionally biased region" description="Basic and acidic residues" evidence="1">
    <location>
        <begin position="1157"/>
        <end position="1167"/>
    </location>
</feature>
<evidence type="ECO:0008006" key="6">
    <source>
        <dbReference type="Google" id="ProtNLM"/>
    </source>
</evidence>
<dbReference type="Proteomes" id="UP000824219">
    <property type="component" value="Linkage Group LG28"/>
</dbReference>
<dbReference type="InterPro" id="IPR013783">
    <property type="entry name" value="Ig-like_fold"/>
</dbReference>
<feature type="compositionally biased region" description="Basic and acidic residues" evidence="1">
    <location>
        <begin position="246"/>
        <end position="256"/>
    </location>
</feature>
<dbReference type="SUPFAM" id="SSF49265">
    <property type="entry name" value="Fibronectin type III"/>
    <property type="match status" value="1"/>
</dbReference>
<dbReference type="AlphaFoldDB" id="A0A9D3S8F4"/>
<comment type="caution">
    <text evidence="4">The sequence shown here is derived from an EMBL/GenBank/DDBJ whole genome shotgun (WGS) entry which is preliminary data.</text>
</comment>
<feature type="compositionally biased region" description="Polar residues" evidence="1">
    <location>
        <begin position="63"/>
        <end position="76"/>
    </location>
</feature>
<feature type="compositionally biased region" description="Basic and acidic residues" evidence="1">
    <location>
        <begin position="77"/>
        <end position="86"/>
    </location>
</feature>
<dbReference type="PANTHER" id="PTHR31594">
    <property type="entry name" value="AIG1-TYPE G DOMAIN-CONTAINING PROTEIN"/>
    <property type="match status" value="1"/>
</dbReference>
<sequence length="1196" mass="135557">MDYMVESDVTQSVVKSKTELEAATSESTQQVIERTSKVTHPHSFATGVQVQRTPSCTEEESQKYNQDVHQVGNQAQGEREHKECCKDQGLTNQKKENTEQNEDTVQKQLEKNNGQEEKKSGLTENGVKNEDDNTNPVHNECQGEKNDKPEEQNTAVDGMMAQSEKEKSQEEEKQGHSKSEEQSCKEPCPQNEKREEHDEDMEGKQREKGQEKEQYTGERGGKKSEVTIDNLEDTVVNIEQVQKNENQGEKNNKPEENNIQADEATAVCEKEKSQVDEKAIEPRDQSSKVTINNVKEGENDEENVQSGGKGSQDRSDNKQAETTKADQQEPRKAKEHKKFGFLKKRKYITIKTGNTQDTHEEFLKLLHRQIDNLMHVDKDKEFKFIMVFCPVVSRAGTEIEAALCQLNKKSAEFKLLCHQDKRVQLGSAVTFSCSLSPEISAIDMEIRFKGTHCVCLYKNRQVTEGRGYKGRVSLFTQELDKGNISLQLKEVYEQRGSVGGDQVDLKLKVKCSASLNMACVKENVVETAALGRPIQLGMLYDCRNDAIIPGMTLWDREQLVQNTYISSQHNTEFTVTTSDTIEEKSKSLNVDGELKLSLLGGNVNLSGAAKYFNDTKKSFVQQRLTLNYRTTTKFEQLTMNHLAQSQIGHHEVFDHDVATHVVIAVLYGAGAHFVFDKEVNVSEEKTKVHGSVNMEVEKLKSICFAGLKVDVTMNENEKAEMKKLNCTFYGDFKLPSNPITFEDAMKLYNDLPKMLGENGEHAVPVKVWLYPLIKLHSKAAKLQRHISTHLIRAVESVIENLNVTSMKCGDLMEDTVAKACDTFHDRVQDFQKFCTEYKQDFMKKLGSILPEIRGGKADIKILSELLEAHEKTPFNSHDLQQWITVKEKESNQIKALLIQLQELGAEVHADRDKYLLDLNVENLVSYTFTCLQHPEPLLTKQKSYLKPSTMKHPSENRLVDFQEKSWTSDELMCMRKNLKLFKGLITSNKNKSTKFIVESVPQTPDKPCSCILIYENGCSEATCFVPPSKPACPVTECVTDNSITVQLRSSCAATLKRQLLYKMKQENDWKSQTVTEDRVTLTNLKEGTDYEIKCAAVGKMDYTVESDVTQSVVKSQMVLKTTESELTKQLIEPSTEKKDKGLDVINMAPVKTNNVAEEIKNSHHEKNQQMNPKHSHSDSVENMEKIHKKKKKNVHT</sequence>
<dbReference type="OrthoDB" id="8954335at2759"/>
<feature type="compositionally biased region" description="Polar residues" evidence="1">
    <location>
        <begin position="46"/>
        <end position="56"/>
    </location>
</feature>
<evidence type="ECO:0000256" key="1">
    <source>
        <dbReference type="SAM" id="MobiDB-lite"/>
    </source>
</evidence>
<feature type="compositionally biased region" description="Basic and acidic residues" evidence="1">
    <location>
        <begin position="141"/>
        <end position="151"/>
    </location>
</feature>
<feature type="region of interest" description="Disordered" evidence="1">
    <location>
        <begin position="18"/>
        <end position="336"/>
    </location>
</feature>